<feature type="transmembrane region" description="Helical" evidence="6">
    <location>
        <begin position="113"/>
        <end position="133"/>
    </location>
</feature>
<reference evidence="7 8" key="1">
    <citation type="submission" date="2015-04" db="EMBL/GenBank/DDBJ databases">
        <authorList>
            <person name="Cao L."/>
            <person name="Gao C.H."/>
        </authorList>
    </citation>
    <scope>NUCLEOTIDE SEQUENCE [LARGE SCALE GENOMIC DNA]</scope>
    <source>
        <strain evidence="7 8">SH3</strain>
    </source>
</reference>
<keyword evidence="8" id="KW-1185">Reference proteome</keyword>
<dbReference type="EMBL" id="CVOU01000016">
    <property type="protein sequence ID" value="CRI22434.1"/>
    <property type="molecule type" value="Genomic_DNA"/>
</dbReference>
<keyword evidence="4 6" id="KW-1133">Transmembrane helix</keyword>
<dbReference type="CDD" id="cd13124">
    <property type="entry name" value="MATE_SpoVB_like"/>
    <property type="match status" value="1"/>
</dbReference>
<feature type="transmembrane region" description="Helical" evidence="6">
    <location>
        <begin position="271"/>
        <end position="291"/>
    </location>
</feature>
<evidence type="ECO:0000313" key="8">
    <source>
        <dbReference type="Proteomes" id="UP000236509"/>
    </source>
</evidence>
<dbReference type="InterPro" id="IPR050833">
    <property type="entry name" value="Poly_Biosynth_Transport"/>
</dbReference>
<keyword evidence="3 6" id="KW-0812">Transmembrane</keyword>
<dbReference type="Proteomes" id="UP000236509">
    <property type="component" value="Unassembled WGS sequence"/>
</dbReference>
<dbReference type="InterPro" id="IPR024923">
    <property type="entry name" value="PG_synth_SpoVB"/>
</dbReference>
<dbReference type="InterPro" id="IPR002797">
    <property type="entry name" value="Polysacc_synth"/>
</dbReference>
<feature type="transmembrane region" description="Helical" evidence="6">
    <location>
        <begin position="460"/>
        <end position="482"/>
    </location>
</feature>
<dbReference type="GO" id="GO:0005886">
    <property type="term" value="C:plasma membrane"/>
    <property type="evidence" value="ECO:0007669"/>
    <property type="project" value="UniProtKB-SubCell"/>
</dbReference>
<organism evidence="7 8">
    <name type="scientific">Staphylococcus argenteus</name>
    <dbReference type="NCBI Taxonomy" id="985002"/>
    <lineage>
        <taxon>Bacteria</taxon>
        <taxon>Bacillati</taxon>
        <taxon>Bacillota</taxon>
        <taxon>Bacilli</taxon>
        <taxon>Bacillales</taxon>
        <taxon>Staphylococcaceae</taxon>
        <taxon>Staphylococcus</taxon>
    </lineage>
</organism>
<dbReference type="PANTHER" id="PTHR30250">
    <property type="entry name" value="PST FAMILY PREDICTED COLANIC ACID TRANSPORTER"/>
    <property type="match status" value="1"/>
</dbReference>
<protein>
    <submittedName>
        <fullName evidence="7">Putative polysaccharide biosynthesis protein</fullName>
    </submittedName>
</protein>
<evidence type="ECO:0000256" key="5">
    <source>
        <dbReference type="ARBA" id="ARBA00023136"/>
    </source>
</evidence>
<feature type="transmembrane region" description="Helical" evidence="6">
    <location>
        <begin position="312"/>
        <end position="331"/>
    </location>
</feature>
<gene>
    <name evidence="7" type="ORF">BN1326_40025</name>
</gene>
<evidence type="ECO:0000313" key="7">
    <source>
        <dbReference type="EMBL" id="CRI22434.1"/>
    </source>
</evidence>
<evidence type="ECO:0000256" key="2">
    <source>
        <dbReference type="ARBA" id="ARBA00022475"/>
    </source>
</evidence>
<name>A0A7U7JSR9_9STAP</name>
<feature type="transmembrane region" description="Helical" evidence="6">
    <location>
        <begin position="343"/>
        <end position="362"/>
    </location>
</feature>
<feature type="transmembrane region" description="Helical" evidence="6">
    <location>
        <begin position="398"/>
        <end position="420"/>
    </location>
</feature>
<accession>A0A7U7JSR9</accession>
<evidence type="ECO:0000256" key="6">
    <source>
        <dbReference type="SAM" id="Phobius"/>
    </source>
</evidence>
<feature type="transmembrane region" description="Helical" evidence="6">
    <location>
        <begin position="219"/>
        <end position="239"/>
    </location>
</feature>
<feature type="transmembrane region" description="Helical" evidence="6">
    <location>
        <begin position="432"/>
        <end position="454"/>
    </location>
</feature>
<keyword evidence="2" id="KW-1003">Cell membrane</keyword>
<dbReference type="Pfam" id="PF01943">
    <property type="entry name" value="Polysacc_synt"/>
    <property type="match status" value="1"/>
</dbReference>
<feature type="transmembrane region" description="Helical" evidence="6">
    <location>
        <begin position="175"/>
        <end position="198"/>
    </location>
</feature>
<dbReference type="PANTHER" id="PTHR30250:SF29">
    <property type="entry name" value="POLYSACCHARIDE BIOSYNTHESIS PROTEIN C-TERMINAL DOMAIN-CONTAINING PROTEIN"/>
    <property type="match status" value="1"/>
</dbReference>
<feature type="transmembrane region" description="Helical" evidence="6">
    <location>
        <begin position="374"/>
        <end position="392"/>
    </location>
</feature>
<evidence type="ECO:0000256" key="4">
    <source>
        <dbReference type="ARBA" id="ARBA00022989"/>
    </source>
</evidence>
<comment type="caution">
    <text evidence="7">The sequence shown here is derived from an EMBL/GenBank/DDBJ whole genome shotgun (WGS) entry which is preliminary data.</text>
</comment>
<sequence length="509" mass="56423">MMKHKEAFNGVVVLTAALIVIKILSAVYRIPYQNILGDTGLYAYQQVYPIVALGMILSMNAIPSAITQSIGQNHNDHAFAKACIYIQMIGISIFVLIFAFAKHIAQIMGDIHLTSMIQAASLSFIFIGMLGVLRGYYQTANNMTVPAISQVIEQVIRVGIIIGTIVIFIDKGWNIYEAGTIAILASTIGFLGSSIYLIAHRPFKFKLVNNNAKIAWKQLMLSILIFAISQLIVILWQVIDSVTIIQSLQATRVPFNIAITEKGVYDRGASFIQMGLIVTTTFSFALIPLLSDAIKMKKHVLMNRYANASLKITILISTAAGIGLINLLPLMNSVFFKTNDLTLTLSIYMLTVICVSLIMMDMALLQAQHAVRPIFIGMTSGLIVKFLFNIILIRSSGIIGASISTVVSLIIFGAIIHITVTKKYHLYAMRRFFINVVIGMIFMSIVVQLVLFIVVTHGRITGLIELLCAAFLGIAALFYYIFKFNVLTYKELTYLPFGSKLYQMKKGRR</sequence>
<feature type="transmembrane region" description="Helical" evidence="6">
    <location>
        <begin position="145"/>
        <end position="169"/>
    </location>
</feature>
<comment type="subcellular location">
    <subcellularLocation>
        <location evidence="1">Cell membrane</location>
        <topology evidence="1">Multi-pass membrane protein</topology>
    </subcellularLocation>
</comment>
<feature type="transmembrane region" description="Helical" evidence="6">
    <location>
        <begin position="78"/>
        <end position="101"/>
    </location>
</feature>
<feature type="transmembrane region" description="Helical" evidence="6">
    <location>
        <begin position="7"/>
        <end position="27"/>
    </location>
</feature>
<proteinExistence type="predicted"/>
<feature type="transmembrane region" description="Helical" evidence="6">
    <location>
        <begin position="47"/>
        <end position="66"/>
    </location>
</feature>
<evidence type="ECO:0000256" key="1">
    <source>
        <dbReference type="ARBA" id="ARBA00004651"/>
    </source>
</evidence>
<dbReference type="AlphaFoldDB" id="A0A7U7JSR9"/>
<keyword evidence="5 6" id="KW-0472">Membrane</keyword>
<evidence type="ECO:0000256" key="3">
    <source>
        <dbReference type="ARBA" id="ARBA00022692"/>
    </source>
</evidence>